<keyword evidence="3" id="KW-1185">Reference proteome</keyword>
<evidence type="ECO:0000313" key="3">
    <source>
        <dbReference type="Proteomes" id="UP000515908"/>
    </source>
</evidence>
<gene>
    <name evidence="2" type="ORF">ADEAN_000796500</name>
</gene>
<evidence type="ECO:0000256" key="1">
    <source>
        <dbReference type="SAM" id="MobiDB-lite"/>
    </source>
</evidence>
<dbReference type="AlphaFoldDB" id="A0A7G2CPG7"/>
<feature type="region of interest" description="Disordered" evidence="1">
    <location>
        <begin position="38"/>
        <end position="70"/>
    </location>
</feature>
<dbReference type="EMBL" id="LR877161">
    <property type="protein sequence ID" value="CAD2220443.1"/>
    <property type="molecule type" value="Genomic_DNA"/>
</dbReference>
<evidence type="ECO:0000313" key="2">
    <source>
        <dbReference type="EMBL" id="CAD2220443.1"/>
    </source>
</evidence>
<organism evidence="2 3">
    <name type="scientific">Angomonas deanei</name>
    <dbReference type="NCBI Taxonomy" id="59799"/>
    <lineage>
        <taxon>Eukaryota</taxon>
        <taxon>Discoba</taxon>
        <taxon>Euglenozoa</taxon>
        <taxon>Kinetoplastea</taxon>
        <taxon>Metakinetoplastina</taxon>
        <taxon>Trypanosomatida</taxon>
        <taxon>Trypanosomatidae</taxon>
        <taxon>Strigomonadinae</taxon>
        <taxon>Angomonas</taxon>
    </lineage>
</organism>
<dbReference type="OrthoDB" id="271800at2759"/>
<name>A0A7G2CPG7_9TRYP</name>
<sequence>MYDTLILENDKGEGVEIPIQYARDCYQLVREVESLVQPYPNGEEGSGSIPALDPSPSEETENNNNNNSPLRIDGLLCDKTTLELVKQYTLSYPNLTTDLPQPLLCPLHVLAQPHEMELLRRAERSAVHVQLLDIASYLKFDPLVQLTSAYISIRINEIARHAENIMVGAEQVRHFLQMVNEWTEEEMKCLEKEMAYALEVDPNAF</sequence>
<proteinExistence type="predicted"/>
<dbReference type="VEuPathDB" id="TriTrypDB:ADEAN_000796500"/>
<protein>
    <submittedName>
        <fullName evidence="2">Skp1 family, dimerisation domain containing protein, putative</fullName>
    </submittedName>
</protein>
<accession>A0A7G2CPG7</accession>
<dbReference type="Gene3D" id="3.30.710.10">
    <property type="entry name" value="Potassium Channel Kv1.1, Chain A"/>
    <property type="match status" value="1"/>
</dbReference>
<dbReference type="Proteomes" id="UP000515908">
    <property type="component" value="Chromosome 17"/>
</dbReference>
<reference evidence="2 3" key="1">
    <citation type="submission" date="2020-08" db="EMBL/GenBank/DDBJ databases">
        <authorList>
            <person name="Newling K."/>
            <person name="Davey J."/>
            <person name="Forrester S."/>
        </authorList>
    </citation>
    <scope>NUCLEOTIDE SEQUENCE [LARGE SCALE GENOMIC DNA]</scope>
    <source>
        <strain evidence="3">Crithidia deanei Carvalho (ATCC PRA-265)</strain>
    </source>
</reference>
<dbReference type="InterPro" id="IPR011333">
    <property type="entry name" value="SKP1/BTB/POZ_sf"/>
</dbReference>